<dbReference type="InterPro" id="IPR036388">
    <property type="entry name" value="WH-like_DNA-bd_sf"/>
</dbReference>
<dbReference type="STRING" id="640511.BC1002_4919"/>
<gene>
    <name evidence="5" type="ordered locus">BC1002_4919</name>
</gene>
<evidence type="ECO:0000313" key="5">
    <source>
        <dbReference type="EMBL" id="ADG18870.1"/>
    </source>
</evidence>
<dbReference type="InterPro" id="IPR016032">
    <property type="entry name" value="Sig_transdc_resp-reg_C-effctor"/>
</dbReference>
<dbReference type="HOGENOM" id="CLU_004665_7_0_4"/>
<dbReference type="InterPro" id="IPR058852">
    <property type="entry name" value="HTH_77"/>
</dbReference>
<evidence type="ECO:0000313" key="6">
    <source>
        <dbReference type="Proteomes" id="UP000002190"/>
    </source>
</evidence>
<feature type="region of interest" description="Disordered" evidence="3">
    <location>
        <begin position="106"/>
        <end position="127"/>
    </location>
</feature>
<dbReference type="Gene3D" id="1.10.10.10">
    <property type="entry name" value="Winged helix-like DNA-binding domain superfamily/Winged helix DNA-binding domain"/>
    <property type="match status" value="1"/>
</dbReference>
<dbReference type="PRINTS" id="PR00364">
    <property type="entry name" value="DISEASERSIST"/>
</dbReference>
<feature type="domain" description="OmpR/PhoB-type" evidence="4">
    <location>
        <begin position="4"/>
        <end position="102"/>
    </location>
</feature>
<dbReference type="Gene3D" id="3.40.50.300">
    <property type="entry name" value="P-loop containing nucleotide triphosphate hydrolases"/>
    <property type="match status" value="1"/>
</dbReference>
<dbReference type="eggNOG" id="COG3903">
    <property type="taxonomic scope" value="Bacteria"/>
</dbReference>
<accession>D5WDR7</accession>
<dbReference type="InterPro" id="IPR027417">
    <property type="entry name" value="P-loop_NTPase"/>
</dbReference>
<dbReference type="SMART" id="SM00862">
    <property type="entry name" value="Trans_reg_C"/>
    <property type="match status" value="1"/>
</dbReference>
<dbReference type="PROSITE" id="PS51755">
    <property type="entry name" value="OMPR_PHOB"/>
    <property type="match status" value="1"/>
</dbReference>
<evidence type="ECO:0000256" key="1">
    <source>
        <dbReference type="ARBA" id="ARBA00023125"/>
    </source>
</evidence>
<dbReference type="EMBL" id="CP002014">
    <property type="protein sequence ID" value="ADG18870.1"/>
    <property type="molecule type" value="Genomic_DNA"/>
</dbReference>
<dbReference type="PANTHER" id="PTHR47691:SF3">
    <property type="entry name" value="HTH-TYPE TRANSCRIPTIONAL REGULATOR RV0890C-RELATED"/>
    <property type="match status" value="1"/>
</dbReference>
<dbReference type="eggNOG" id="COG3710">
    <property type="taxonomic scope" value="Bacteria"/>
</dbReference>
<dbReference type="PANTHER" id="PTHR47691">
    <property type="entry name" value="REGULATOR-RELATED"/>
    <property type="match status" value="1"/>
</dbReference>
<proteinExistence type="predicted"/>
<evidence type="ECO:0000256" key="3">
    <source>
        <dbReference type="SAM" id="MobiDB-lite"/>
    </source>
</evidence>
<dbReference type="CDD" id="cd00383">
    <property type="entry name" value="trans_reg_C"/>
    <property type="match status" value="1"/>
</dbReference>
<dbReference type="SUPFAM" id="SSF46894">
    <property type="entry name" value="C-terminal effector domain of the bipartite response regulators"/>
    <property type="match status" value="1"/>
</dbReference>
<dbReference type="GO" id="GO:0000160">
    <property type="term" value="P:phosphorelay signal transduction system"/>
    <property type="evidence" value="ECO:0007669"/>
    <property type="project" value="InterPro"/>
</dbReference>
<dbReference type="SUPFAM" id="SSF52540">
    <property type="entry name" value="P-loop containing nucleoside triphosphate hydrolases"/>
    <property type="match status" value="1"/>
</dbReference>
<reference evidence="5 6" key="2">
    <citation type="journal article" date="2012" name="J. Bacteriol.">
        <title>Genome Sequences of Burkholderia sp. Strains CCGE1002 and H160, Isolated from Legume Nodules in Mexico and Brazil.</title>
        <authorList>
            <person name="Ormeno-Orrillo E."/>
            <person name="Rogel M.A."/>
            <person name="Chueire L.M."/>
            <person name="Tiedje J.M."/>
            <person name="Martinez-Romero E."/>
            <person name="Hungria M."/>
        </authorList>
    </citation>
    <scope>NUCLEOTIDE SEQUENCE [LARGE SCALE GENOMIC DNA]</scope>
    <source>
        <strain evidence="5 6">CCGE1002</strain>
    </source>
</reference>
<dbReference type="GO" id="GO:0003677">
    <property type="term" value="F:DNA binding"/>
    <property type="evidence" value="ECO:0007669"/>
    <property type="project" value="UniProtKB-UniRule"/>
</dbReference>
<dbReference type="Proteomes" id="UP000002190">
    <property type="component" value="Chromosome 2"/>
</dbReference>
<dbReference type="AlphaFoldDB" id="D5WDR7"/>
<dbReference type="Pfam" id="PF25872">
    <property type="entry name" value="HTH_77"/>
    <property type="match status" value="1"/>
</dbReference>
<dbReference type="KEGG" id="bge:BC1002_4919"/>
<feature type="compositionally biased region" description="Low complexity" evidence="3">
    <location>
        <begin position="107"/>
        <end position="124"/>
    </location>
</feature>
<sequence length="849" mass="92638">MVTRYSLTFGPFRIDFPQRVLTRNGDEVRIGSRALDILIVLAERGGELVSTRQLRDQVWKESVVDDGALRVHVSTLRKALSDGQSESRYIVNDNGRGYRLAAPVHSTRATQVTAPAPTAPTSTPDESARALPVTLTRVIGREDVIDGLTDQLPERRLLTIAGPGGIGKTTVAVAIAHRFCGRTGIRALFVNFAPVSDKASVASTVASTLGVAVFSGNPVPDLIASLGDTPILLVLDNCEHVVEAVAQVAEQLLQGASGVHLLVTSREPLRADGESVHRLSALPFPDVGARVGIEAAGSYPAISLFHDRAKAADDAFQFTVSNIGAVADICRRLDGIPLAIEFAAARVAHMDVRALAARLDDRFALLTQGRRTALPRHQTLKATLDWSYELLDPREQHVLRRLSVMRSSFGMREAVAVARSGQIDEMAVFDAISGLVAKSLVARDMGDADNPYRLLDTTRQYAHLRLLEAGEANATRRLHTIHCCETFADLGAAWDGKAKPQWLAQLSKRIDDIRAAFEWASDQEGDPELEIDLVIATAPLWLHLSLPHEFLSMAEHAIAAVGRSEQAGSTRHAELLVAYGHSLWHTRGPTIEMARAFERAYALSRRLGDEALEFRILWGVFAHRLVTGRYLEGVALAEAMQAFADRSADLTLSQMSGRNLAYAHHYLGDQAKARTLIERVIALEAGPTRENLAKANDAQMDGRIASMTVYMRILWLQGETERAVRLARDCAELVASIGHDLSIVYGLALGSIPIMIWAGEHDSARQFTRMLRECTSRRGLAHWDVYGEGFENILGGKPIALSRATVPQLEAFASAGCKASMNALILADRVAEPCWVSETLREHARSSVQ</sequence>
<dbReference type="Pfam" id="PF00486">
    <property type="entry name" value="Trans_reg_C"/>
    <property type="match status" value="1"/>
</dbReference>
<evidence type="ECO:0000259" key="4">
    <source>
        <dbReference type="PROSITE" id="PS51755"/>
    </source>
</evidence>
<name>D5WDR7_PARAM</name>
<keyword evidence="1 2" id="KW-0238">DNA-binding</keyword>
<dbReference type="GO" id="GO:0006355">
    <property type="term" value="P:regulation of DNA-templated transcription"/>
    <property type="evidence" value="ECO:0007669"/>
    <property type="project" value="InterPro"/>
</dbReference>
<protein>
    <submittedName>
        <fullName evidence="5">Transcriptional regulator, winged helix family</fullName>
    </submittedName>
</protein>
<dbReference type="InterPro" id="IPR001867">
    <property type="entry name" value="OmpR/PhoB-type_DNA-bd"/>
</dbReference>
<evidence type="ECO:0000256" key="2">
    <source>
        <dbReference type="PROSITE-ProRule" id="PRU01091"/>
    </source>
</evidence>
<reference evidence="6" key="1">
    <citation type="submission" date="2010-04" db="EMBL/GenBank/DDBJ databases">
        <title>Complete sequence of chromosome 2 of Burkholderia sp. CCGE1002.</title>
        <authorList>
            <consortium name="US DOE Joint Genome Institute"/>
            <person name="Lucas S."/>
            <person name="Copeland A."/>
            <person name="Lapidus A."/>
            <person name="Cheng J.-F."/>
            <person name="Bruce D."/>
            <person name="Goodwin L."/>
            <person name="Pitluck S."/>
            <person name="Chertkov O."/>
            <person name="Detter J.C."/>
            <person name="Han C."/>
            <person name="Tapia R."/>
            <person name="Land M."/>
            <person name="Hauser L."/>
            <person name="Kyrpides N."/>
            <person name="Ovchinnikova G."/>
            <person name="Martinez-Romero E."/>
            <person name="Hernandez M.A.R."/>
            <person name="Tiedje J.M."/>
            <person name="Woyke T."/>
        </authorList>
    </citation>
    <scope>NUCLEOTIDE SEQUENCE [LARGE SCALE GENOMIC DNA]</scope>
    <source>
        <strain evidence="6">CCGE1002</strain>
    </source>
</reference>
<organism evidence="5 6">
    <name type="scientific">Paraburkholderia atlantica</name>
    <dbReference type="NCBI Taxonomy" id="2654982"/>
    <lineage>
        <taxon>Bacteria</taxon>
        <taxon>Pseudomonadati</taxon>
        <taxon>Pseudomonadota</taxon>
        <taxon>Betaproteobacteria</taxon>
        <taxon>Burkholderiales</taxon>
        <taxon>Burkholderiaceae</taxon>
        <taxon>Paraburkholderia</taxon>
    </lineage>
</organism>
<feature type="DNA-binding region" description="OmpR/PhoB-type" evidence="2">
    <location>
        <begin position="4"/>
        <end position="102"/>
    </location>
</feature>